<name>F4G5S2_ALIDK</name>
<reference evidence="2 3" key="2">
    <citation type="submission" date="2011-04" db="EMBL/GenBank/DDBJ databases">
        <title>Complete sequence of chromosome of Alicycliphilus denitrificans K601.</title>
        <authorList>
            <consortium name="US DOE Joint Genome Institute"/>
            <person name="Lucas S."/>
            <person name="Han J."/>
            <person name="Lapidus A."/>
            <person name="Cheng J.-F."/>
            <person name="Goodwin L."/>
            <person name="Pitluck S."/>
            <person name="Peters L."/>
            <person name="Zeytun A."/>
            <person name="Detter J.C."/>
            <person name="Han C."/>
            <person name="Tapia R."/>
            <person name="Land M."/>
            <person name="Hauser L."/>
            <person name="Kyrpides N."/>
            <person name="Ivanova N."/>
            <person name="Mikhailova N."/>
            <person name="Pagani I."/>
            <person name="Oosterkamp M."/>
            <person name="Pieper D."/>
            <person name="van Berkel W."/>
            <person name="Langenhoff A."/>
            <person name="Smidt H."/>
            <person name="Stams A."/>
            <person name="Woyke T."/>
        </authorList>
    </citation>
    <scope>NUCLEOTIDE SEQUENCE [LARGE SCALE GENOMIC DNA]</scope>
    <source>
        <strain evidence="3">DSM 14773 / CIP 107495 / K601</strain>
    </source>
</reference>
<dbReference type="EMBL" id="CP002657">
    <property type="protein sequence ID" value="AEB85329.1"/>
    <property type="molecule type" value="Genomic_DNA"/>
</dbReference>
<dbReference type="RefSeq" id="WP_013722457.1">
    <property type="nucleotide sequence ID" value="NC_015422.1"/>
</dbReference>
<feature type="domain" description="Co-chaperone DjlA N-terminal" evidence="1">
    <location>
        <begin position="11"/>
        <end position="125"/>
    </location>
</feature>
<dbReference type="SUPFAM" id="SSF158682">
    <property type="entry name" value="TerB-like"/>
    <property type="match status" value="1"/>
</dbReference>
<dbReference type="InterPro" id="IPR029024">
    <property type="entry name" value="TerB-like"/>
</dbReference>
<dbReference type="eggNOG" id="ENOG5032YZ2">
    <property type="taxonomic scope" value="Bacteria"/>
</dbReference>
<dbReference type="AlphaFoldDB" id="F4G5S2"/>
<protein>
    <recommendedName>
        <fullName evidence="1">Co-chaperone DjlA N-terminal domain-containing protein</fullName>
    </recommendedName>
</protein>
<dbReference type="STRING" id="596154.Alide2_2982"/>
<dbReference type="KEGG" id="adk:Alide2_2982"/>
<dbReference type="CDD" id="cd07177">
    <property type="entry name" value="terB_like"/>
    <property type="match status" value="1"/>
</dbReference>
<organism evidence="2 3">
    <name type="scientific">Alicycliphilus denitrificans (strain DSM 14773 / CIP 107495 / K601)</name>
    <dbReference type="NCBI Taxonomy" id="596154"/>
    <lineage>
        <taxon>Bacteria</taxon>
        <taxon>Pseudomonadati</taxon>
        <taxon>Pseudomonadota</taxon>
        <taxon>Betaproteobacteria</taxon>
        <taxon>Burkholderiales</taxon>
        <taxon>Comamonadaceae</taxon>
        <taxon>Alicycliphilus</taxon>
    </lineage>
</organism>
<dbReference type="InterPro" id="IPR007791">
    <property type="entry name" value="DjlA_N"/>
</dbReference>
<evidence type="ECO:0000313" key="3">
    <source>
        <dbReference type="Proteomes" id="UP000007938"/>
    </source>
</evidence>
<evidence type="ECO:0000313" key="2">
    <source>
        <dbReference type="EMBL" id="AEB85329.1"/>
    </source>
</evidence>
<dbReference type="Proteomes" id="UP000007938">
    <property type="component" value="Chromosome"/>
</dbReference>
<keyword evidence="3" id="KW-1185">Reference proteome</keyword>
<sequence>MRSYPRNSPEAATRIVALIMVADGHVSHSEVAAMYRQHAGNWLGLTTDQSARVLRELSEDLVSSAFGPWGSAGHIDEGLLRLLLADVDDPALRTQTLALCREVAHADTHVSGAEESLMALAAALWAAPPAAAPLR</sequence>
<dbReference type="HOGENOM" id="CLU_124810_0_0_4"/>
<gene>
    <name evidence="2" type="ordered locus">Alide2_2982</name>
</gene>
<dbReference type="OrthoDB" id="8526975at2"/>
<dbReference type="Pfam" id="PF05099">
    <property type="entry name" value="TerB"/>
    <property type="match status" value="1"/>
</dbReference>
<evidence type="ECO:0000259" key="1">
    <source>
        <dbReference type="Pfam" id="PF05099"/>
    </source>
</evidence>
<proteinExistence type="predicted"/>
<accession>F4G5S2</accession>
<dbReference type="Gene3D" id="1.10.3680.10">
    <property type="entry name" value="TerB-like"/>
    <property type="match status" value="1"/>
</dbReference>
<reference evidence="2 3" key="1">
    <citation type="journal article" date="2011" name="J. Bacteriol.">
        <title>Genome Sequences of Alicycliphilus denitrificans Strains BC and K601T.</title>
        <authorList>
            <person name="Oosterkamp M.J."/>
            <person name="Veuskens T."/>
            <person name="Plugge C.M."/>
            <person name="Langenhoff A.A."/>
            <person name="Gerritse J."/>
            <person name="van Berkel W.J."/>
            <person name="Pieper D.H."/>
            <person name="Junca H."/>
            <person name="Goodwin L.A."/>
            <person name="Daligault H.E."/>
            <person name="Bruce D.C."/>
            <person name="Detter J.C."/>
            <person name="Tapia R."/>
            <person name="Han C.S."/>
            <person name="Land M.L."/>
            <person name="Hauser L.J."/>
            <person name="Smidt H."/>
            <person name="Stams A.J."/>
        </authorList>
    </citation>
    <scope>NUCLEOTIDE SEQUENCE [LARGE SCALE GENOMIC DNA]</scope>
    <source>
        <strain evidence="3">DSM 14773 / CIP 107495 / K601</strain>
    </source>
</reference>